<comment type="caution">
    <text evidence="3">The sequence shown here is derived from an EMBL/GenBank/DDBJ whole genome shotgun (WGS) entry which is preliminary data.</text>
</comment>
<feature type="transmembrane region" description="Helical" evidence="1">
    <location>
        <begin position="67"/>
        <end position="93"/>
    </location>
</feature>
<feature type="transmembrane region" description="Helical" evidence="1">
    <location>
        <begin position="214"/>
        <end position="234"/>
    </location>
</feature>
<reference evidence="3" key="1">
    <citation type="submission" date="2021-12" db="EMBL/GenBank/DDBJ databases">
        <title>Draft genome sequence of Corynebacterium ammoniagenes strain T-723.</title>
        <authorList>
            <person name="Matsuzawa M."/>
            <person name="Hiratani M."/>
            <person name="Abe I."/>
            <person name="Tsuji Y."/>
            <person name="Nakamura J."/>
        </authorList>
    </citation>
    <scope>NUCLEOTIDE SEQUENCE</scope>
    <source>
        <strain evidence="3">T-723</strain>
    </source>
</reference>
<keyword evidence="1" id="KW-1133">Transmembrane helix</keyword>
<organism evidence="3 4">
    <name type="scientific">Corynebacterium ammoniagenes</name>
    <name type="common">Brevibacterium ammoniagenes</name>
    <dbReference type="NCBI Taxonomy" id="1697"/>
    <lineage>
        <taxon>Bacteria</taxon>
        <taxon>Bacillati</taxon>
        <taxon>Actinomycetota</taxon>
        <taxon>Actinomycetes</taxon>
        <taxon>Mycobacteriales</taxon>
        <taxon>Corynebacteriaceae</taxon>
        <taxon>Corynebacterium</taxon>
    </lineage>
</organism>
<keyword evidence="1" id="KW-0472">Membrane</keyword>
<dbReference type="InterPro" id="IPR005182">
    <property type="entry name" value="YdbS-like_PH"/>
</dbReference>
<evidence type="ECO:0000259" key="2">
    <source>
        <dbReference type="Pfam" id="PF03703"/>
    </source>
</evidence>
<feature type="transmembrane region" description="Helical" evidence="1">
    <location>
        <begin position="29"/>
        <end position="47"/>
    </location>
</feature>
<feature type="domain" description="YdbS-like PH" evidence="2">
    <location>
        <begin position="267"/>
        <end position="322"/>
    </location>
</feature>
<dbReference type="EMBL" id="BQKK01000001">
    <property type="protein sequence ID" value="GJN41736.1"/>
    <property type="molecule type" value="Genomic_DNA"/>
</dbReference>
<feature type="domain" description="YdbS-like PH" evidence="2">
    <location>
        <begin position="394"/>
        <end position="457"/>
    </location>
</feature>
<dbReference type="Pfam" id="PF03703">
    <property type="entry name" value="bPH_2"/>
    <property type="match status" value="3"/>
</dbReference>
<dbReference type="PANTHER" id="PTHR34473">
    <property type="entry name" value="UPF0699 TRANSMEMBRANE PROTEIN YDBS"/>
    <property type="match status" value="1"/>
</dbReference>
<name>A0AAV5G4A6_CORAM</name>
<evidence type="ECO:0000313" key="4">
    <source>
        <dbReference type="Proteomes" id="UP001054925"/>
    </source>
</evidence>
<gene>
    <name evidence="3" type="ORF">CAT723_02150</name>
</gene>
<dbReference type="Proteomes" id="UP001054925">
    <property type="component" value="Unassembled WGS sequence"/>
</dbReference>
<proteinExistence type="predicted"/>
<feature type="domain" description="YdbS-like PH" evidence="2">
    <location>
        <begin position="93"/>
        <end position="169"/>
    </location>
</feature>
<evidence type="ECO:0000313" key="3">
    <source>
        <dbReference type="EMBL" id="GJN41736.1"/>
    </source>
</evidence>
<accession>A0AAV5G4A6</accession>
<dbReference type="PANTHER" id="PTHR34473:SF2">
    <property type="entry name" value="UPF0699 TRANSMEMBRANE PROTEIN YDBT"/>
    <property type="match status" value="1"/>
</dbReference>
<dbReference type="InterPro" id="IPR014529">
    <property type="entry name" value="UCP026631"/>
</dbReference>
<sequence>MSDENPKTTPAAQPPEGDGFRRVHRLTPLLHFWSLILAILAVFLVQVNVELLGDIYTFFTDGHLGQALRGTAIALGGFVVVCLVIWLASGIWWRRLGFKLDDEEISLRRGVLSKSLRSARYDRTQAVDVVEDLIARIFGLASVRVETAGGTSSVIEIAYLKKAEAEKLRLEVLAHVHGVVDEPGEPEEALDAEPHRIAAEHPDIIPEIPIRRSLAAAGLRVMTILTIALVIVIIVTPVPLSTVIPILVGLVPGVWGILDSSWRFNAQVNEEENTLNIAYGLADRRRQSIRIERIHGVRVTQPFLWRMLGWYEVSVSVAGYGSASGGSQSGSTRILPVGSRELALTLFERVSDLSAEHIATYAQPEGYEQAEFTSPERAVWSSPLDHKQQAVTLLDDDTIAVTHAGRINRRVTAVSTAHIQELTFKAGPLRQILGLGTVTFEMVAGPAKLAGEDLEYAQCAELINRLRARELPAMSASTQPTITEAETDAEKD</sequence>
<dbReference type="AlphaFoldDB" id="A0AAV5G4A6"/>
<protein>
    <submittedName>
        <fullName evidence="3">Membrane protein</fullName>
    </submittedName>
</protein>
<keyword evidence="1" id="KW-0812">Transmembrane</keyword>
<dbReference type="PIRSF" id="PIRSF026631">
    <property type="entry name" value="UCP026631"/>
    <property type="match status" value="1"/>
</dbReference>
<dbReference type="RefSeq" id="WP_149027154.1">
    <property type="nucleotide sequence ID" value="NZ_BQKK01000001.1"/>
</dbReference>
<evidence type="ECO:0000256" key="1">
    <source>
        <dbReference type="SAM" id="Phobius"/>
    </source>
</evidence>